<evidence type="ECO:0000313" key="2">
    <source>
        <dbReference type="Proteomes" id="UP000607653"/>
    </source>
</evidence>
<name>A0A822Z7K1_NELNU</name>
<dbReference type="AlphaFoldDB" id="A0A822Z7K1"/>
<dbReference type="Proteomes" id="UP000607653">
    <property type="component" value="Unassembled WGS sequence"/>
</dbReference>
<protein>
    <submittedName>
        <fullName evidence="1">Uncharacterized protein</fullName>
    </submittedName>
</protein>
<dbReference type="EMBL" id="DUZY01000005">
    <property type="protein sequence ID" value="DAD39661.1"/>
    <property type="molecule type" value="Genomic_DNA"/>
</dbReference>
<evidence type="ECO:0000313" key="1">
    <source>
        <dbReference type="EMBL" id="DAD39661.1"/>
    </source>
</evidence>
<sequence length="41" mass="4594">MGGFQGKTWEGNRGKGVSVTKYNPSWSDQRGFSFLLTVKLE</sequence>
<gene>
    <name evidence="1" type="ORF">HUJ06_013984</name>
</gene>
<proteinExistence type="predicted"/>
<accession>A0A822Z7K1</accession>
<comment type="caution">
    <text evidence="1">The sequence shown here is derived from an EMBL/GenBank/DDBJ whole genome shotgun (WGS) entry which is preliminary data.</text>
</comment>
<reference evidence="1 2" key="1">
    <citation type="journal article" date="2020" name="Mol. Biol. Evol.">
        <title>Distinct Expression and Methylation Patterns for Genes with Different Fates following a Single Whole-Genome Duplication in Flowering Plants.</title>
        <authorList>
            <person name="Shi T."/>
            <person name="Rahmani R.S."/>
            <person name="Gugger P.F."/>
            <person name="Wang M."/>
            <person name="Li H."/>
            <person name="Zhang Y."/>
            <person name="Li Z."/>
            <person name="Wang Q."/>
            <person name="Van de Peer Y."/>
            <person name="Marchal K."/>
            <person name="Chen J."/>
        </authorList>
    </citation>
    <scope>NUCLEOTIDE SEQUENCE [LARGE SCALE GENOMIC DNA]</scope>
    <source>
        <tissue evidence="1">Leaf</tissue>
    </source>
</reference>
<keyword evidence="2" id="KW-1185">Reference proteome</keyword>
<organism evidence="1 2">
    <name type="scientific">Nelumbo nucifera</name>
    <name type="common">Sacred lotus</name>
    <dbReference type="NCBI Taxonomy" id="4432"/>
    <lineage>
        <taxon>Eukaryota</taxon>
        <taxon>Viridiplantae</taxon>
        <taxon>Streptophyta</taxon>
        <taxon>Embryophyta</taxon>
        <taxon>Tracheophyta</taxon>
        <taxon>Spermatophyta</taxon>
        <taxon>Magnoliopsida</taxon>
        <taxon>Proteales</taxon>
        <taxon>Nelumbonaceae</taxon>
        <taxon>Nelumbo</taxon>
    </lineage>
</organism>